<reference evidence="3 4" key="1">
    <citation type="submission" date="2014-12" db="EMBL/GenBank/DDBJ databases">
        <title>Draft genome sequences of 29 type strains of Enterococci.</title>
        <authorList>
            <person name="Zhong Z."/>
            <person name="Sun Z."/>
            <person name="Liu W."/>
            <person name="Zhang W."/>
            <person name="Zhang H."/>
        </authorList>
    </citation>
    <scope>NUCLEOTIDE SEQUENCE [LARGE SCALE GENOMIC DNA]</scope>
    <source>
        <strain evidence="3 4">DSM 17690</strain>
    </source>
</reference>
<keyword evidence="4" id="KW-1185">Reference proteome</keyword>
<reference evidence="2" key="3">
    <citation type="submission" date="2021-11" db="EMBL/GenBank/DDBJ databases">
        <authorList>
            <person name="Gilroy R."/>
        </authorList>
    </citation>
    <scope>NUCLEOTIDE SEQUENCE</scope>
    <source>
        <strain evidence="2">150</strain>
    </source>
</reference>
<evidence type="ECO:0000256" key="1">
    <source>
        <dbReference type="SAM" id="Phobius"/>
    </source>
</evidence>
<name>A0A1L8QUK6_9ENTE</name>
<proteinExistence type="predicted"/>
<dbReference type="EMBL" id="JAJJVO010000064">
    <property type="protein sequence ID" value="MCC9273476.1"/>
    <property type="molecule type" value="Genomic_DNA"/>
</dbReference>
<dbReference type="EMBL" id="JXKD01000004">
    <property type="protein sequence ID" value="OJG11172.1"/>
    <property type="molecule type" value="Genomic_DNA"/>
</dbReference>
<gene>
    <name evidence="2" type="ORF">K8V42_04205</name>
    <name evidence="3" type="ORF">RU93_GL001659</name>
</gene>
<comment type="caution">
    <text evidence="3">The sequence shown here is derived from an EMBL/GenBank/DDBJ whole genome shotgun (WGS) entry which is preliminary data.</text>
</comment>
<feature type="transmembrane region" description="Helical" evidence="1">
    <location>
        <begin position="140"/>
        <end position="161"/>
    </location>
</feature>
<feature type="transmembrane region" description="Helical" evidence="1">
    <location>
        <begin position="46"/>
        <end position="66"/>
    </location>
</feature>
<dbReference type="OrthoDB" id="360192at2"/>
<dbReference type="PANTHER" id="PTHR36007:SF2">
    <property type="entry name" value="TRANSPORT PROTEIN-RELATED"/>
    <property type="match status" value="1"/>
</dbReference>
<dbReference type="RefSeq" id="WP_071874379.1">
    <property type="nucleotide sequence ID" value="NZ_JBHSHF010000020.1"/>
</dbReference>
<feature type="transmembrane region" description="Helical" evidence="1">
    <location>
        <begin position="17"/>
        <end position="40"/>
    </location>
</feature>
<dbReference type="Proteomes" id="UP000813384">
    <property type="component" value="Unassembled WGS sequence"/>
</dbReference>
<keyword evidence="1" id="KW-1133">Transmembrane helix</keyword>
<dbReference type="Pfam" id="PF06695">
    <property type="entry name" value="Sm_multidrug_ex"/>
    <property type="match status" value="1"/>
</dbReference>
<reference evidence="2" key="2">
    <citation type="journal article" date="2021" name="PeerJ">
        <title>Extensive microbial diversity within the chicken gut microbiome revealed by metagenomics and culture.</title>
        <authorList>
            <person name="Gilroy R."/>
            <person name="Ravi A."/>
            <person name="Getino M."/>
            <person name="Pursley I."/>
            <person name="Horton D.L."/>
            <person name="Alikhan N.F."/>
            <person name="Baker D."/>
            <person name="Gharbi K."/>
            <person name="Hall N."/>
            <person name="Watson M."/>
            <person name="Adriaenssens E.M."/>
            <person name="Foster-Nyarko E."/>
            <person name="Jarju S."/>
            <person name="Secka A."/>
            <person name="Antonio M."/>
            <person name="Oren A."/>
            <person name="Chaudhuri R.R."/>
            <person name="La Ragione R."/>
            <person name="Hildebrand F."/>
            <person name="Pallen M.J."/>
        </authorList>
    </citation>
    <scope>NUCLEOTIDE SEQUENCE</scope>
    <source>
        <strain evidence="2">150</strain>
    </source>
</reference>
<evidence type="ECO:0000313" key="4">
    <source>
        <dbReference type="Proteomes" id="UP000182149"/>
    </source>
</evidence>
<accession>A0A1L8QUK6</accession>
<feature type="transmembrane region" description="Helical" evidence="1">
    <location>
        <begin position="105"/>
        <end position="134"/>
    </location>
</feature>
<dbReference type="Proteomes" id="UP000182149">
    <property type="component" value="Unassembled WGS sequence"/>
</dbReference>
<dbReference type="PANTHER" id="PTHR36007">
    <property type="entry name" value="TRANSPORT PROTEIN-RELATED"/>
    <property type="match status" value="1"/>
</dbReference>
<evidence type="ECO:0000313" key="3">
    <source>
        <dbReference type="EMBL" id="OJG11172.1"/>
    </source>
</evidence>
<sequence>MLETVLSFFQESVNPKVLVFLISLLPILELRGALIAASLLGVPWQVAAPLAVVGNLLPVPFIIYFIESILNFLAIRGPIQKIASKLIQKGRAGGEKMLEKYPNQLMLGLFLFVAIPLPGTGAWTGALIAALLGLPPRKSILPIALGIMVACLLMLLLTYFVPGLFGFKA</sequence>
<keyword evidence="1" id="KW-0472">Membrane</keyword>
<protein>
    <submittedName>
        <fullName evidence="2">Small multi-drug export protein</fullName>
    </submittedName>
</protein>
<keyword evidence="1" id="KW-0812">Transmembrane</keyword>
<dbReference type="InterPro" id="IPR009577">
    <property type="entry name" value="Sm_multidrug_ex"/>
</dbReference>
<organism evidence="3 4">
    <name type="scientific">Enterococcus aquimarinus</name>
    <dbReference type="NCBI Taxonomy" id="328396"/>
    <lineage>
        <taxon>Bacteria</taxon>
        <taxon>Bacillati</taxon>
        <taxon>Bacillota</taxon>
        <taxon>Bacilli</taxon>
        <taxon>Lactobacillales</taxon>
        <taxon>Enterococcaceae</taxon>
        <taxon>Enterococcus</taxon>
    </lineage>
</organism>
<evidence type="ECO:0000313" key="2">
    <source>
        <dbReference type="EMBL" id="MCC9273476.1"/>
    </source>
</evidence>
<dbReference type="AlphaFoldDB" id="A0A1L8QUK6"/>